<dbReference type="RefSeq" id="WP_194555964.1">
    <property type="nucleotide sequence ID" value="NZ_JADKMY010000001.1"/>
</dbReference>
<dbReference type="CDD" id="cd00495">
    <property type="entry name" value="Ribosomal_L25_TL5_CTC"/>
    <property type="match status" value="1"/>
</dbReference>
<dbReference type="InterPro" id="IPR029751">
    <property type="entry name" value="Ribosomal_L25_dom"/>
</dbReference>
<dbReference type="InterPro" id="IPR020056">
    <property type="entry name" value="Rbsml_bL25/Gln-tRNA_synth_N"/>
</dbReference>
<comment type="subunit">
    <text evidence="5">Part of the 50S ribosomal subunit; part of the 5S rRNA/L5/L18/L25 subcomplex. Contacts the 5S rRNA. Binds to the 5S rRNA independently of L5 and L18.</text>
</comment>
<dbReference type="Gene3D" id="2.40.240.10">
    <property type="entry name" value="Ribosomal Protein L25, Chain P"/>
    <property type="match status" value="1"/>
</dbReference>
<dbReference type="PANTHER" id="PTHR33284">
    <property type="entry name" value="RIBOSOMAL PROTEIN L25/GLN-TRNA SYNTHETASE, ANTI-CODON-BINDING DOMAIN-CONTAINING PROTEIN"/>
    <property type="match status" value="1"/>
</dbReference>
<feature type="region of interest" description="Disordered" evidence="6">
    <location>
        <begin position="180"/>
        <end position="228"/>
    </location>
</feature>
<evidence type="ECO:0000256" key="6">
    <source>
        <dbReference type="SAM" id="MobiDB-lite"/>
    </source>
</evidence>
<keyword evidence="2 5" id="KW-0694">RNA-binding</keyword>
<dbReference type="GO" id="GO:0005840">
    <property type="term" value="C:ribosome"/>
    <property type="evidence" value="ECO:0007669"/>
    <property type="project" value="UniProtKB-KW"/>
</dbReference>
<reference evidence="9 10" key="1">
    <citation type="submission" date="2020-10" db="EMBL/GenBank/DDBJ databases">
        <title>Novel species in genus Corynebacterium.</title>
        <authorList>
            <person name="Zhang G."/>
        </authorList>
    </citation>
    <scope>NUCLEOTIDE SEQUENCE [LARGE SCALE GENOMIC DNA]</scope>
    <source>
        <strain evidence="9 10">DSM 45110</strain>
    </source>
</reference>
<evidence type="ECO:0000256" key="3">
    <source>
        <dbReference type="ARBA" id="ARBA00022980"/>
    </source>
</evidence>
<dbReference type="Pfam" id="PF01386">
    <property type="entry name" value="Ribosomal_L25p"/>
    <property type="match status" value="1"/>
</dbReference>
<evidence type="ECO:0000256" key="5">
    <source>
        <dbReference type="HAMAP-Rule" id="MF_01334"/>
    </source>
</evidence>
<dbReference type="InterPro" id="IPR001021">
    <property type="entry name" value="Ribosomal_bL25_long"/>
</dbReference>
<protein>
    <recommendedName>
        <fullName evidence="5">Large ribosomal subunit protein bL25</fullName>
    </recommendedName>
    <alternativeName>
        <fullName evidence="5">General stress protein CTC</fullName>
    </alternativeName>
</protein>
<keyword evidence="3 5" id="KW-0689">Ribosomal protein</keyword>
<evidence type="ECO:0000256" key="2">
    <source>
        <dbReference type="ARBA" id="ARBA00022884"/>
    </source>
</evidence>
<keyword evidence="10" id="KW-1185">Reference proteome</keyword>
<evidence type="ECO:0000256" key="1">
    <source>
        <dbReference type="ARBA" id="ARBA00022730"/>
    </source>
</evidence>
<proteinExistence type="inferred from homology"/>
<accession>A0ABR9ZIA3</accession>
<dbReference type="SUPFAM" id="SSF50715">
    <property type="entry name" value="Ribosomal protein L25-like"/>
    <property type="match status" value="1"/>
</dbReference>
<evidence type="ECO:0000256" key="4">
    <source>
        <dbReference type="ARBA" id="ARBA00023274"/>
    </source>
</evidence>
<dbReference type="NCBIfam" id="TIGR00731">
    <property type="entry name" value="bL25_bact_ctc"/>
    <property type="match status" value="1"/>
</dbReference>
<dbReference type="InterPro" id="IPR037121">
    <property type="entry name" value="Ribosomal_bL25_C"/>
</dbReference>
<comment type="similarity">
    <text evidence="5">Belongs to the bacterial ribosomal protein bL25 family. CTC subfamily.</text>
</comment>
<keyword evidence="1 5" id="KW-0699">rRNA-binding</keyword>
<dbReference type="NCBIfam" id="NF004131">
    <property type="entry name" value="PRK05618.2-1"/>
    <property type="match status" value="1"/>
</dbReference>
<feature type="compositionally biased region" description="Acidic residues" evidence="6">
    <location>
        <begin position="180"/>
        <end position="217"/>
    </location>
</feature>
<dbReference type="Proteomes" id="UP000635902">
    <property type="component" value="Unassembled WGS sequence"/>
</dbReference>
<dbReference type="EMBL" id="JADKMY010000001">
    <property type="protein sequence ID" value="MBF4553128.1"/>
    <property type="molecule type" value="Genomic_DNA"/>
</dbReference>
<evidence type="ECO:0000259" key="8">
    <source>
        <dbReference type="Pfam" id="PF14693"/>
    </source>
</evidence>
<feature type="domain" description="Large ribosomal subunit protein bL25 L25" evidence="7">
    <location>
        <begin position="8"/>
        <end position="94"/>
    </location>
</feature>
<feature type="domain" description="Large ribosomal subunit protein bL25 beta" evidence="8">
    <location>
        <begin position="102"/>
        <end position="181"/>
    </location>
</feature>
<evidence type="ECO:0000313" key="9">
    <source>
        <dbReference type="EMBL" id="MBF4553128.1"/>
    </source>
</evidence>
<dbReference type="Gene3D" id="2.170.120.20">
    <property type="entry name" value="Ribosomal protein L25, beta domain"/>
    <property type="match status" value="1"/>
</dbReference>
<dbReference type="HAMAP" id="MF_01334">
    <property type="entry name" value="Ribosomal_bL25_CTC"/>
    <property type="match status" value="1"/>
</dbReference>
<evidence type="ECO:0000313" key="10">
    <source>
        <dbReference type="Proteomes" id="UP000635902"/>
    </source>
</evidence>
<dbReference type="PANTHER" id="PTHR33284:SF1">
    <property type="entry name" value="RIBOSOMAL PROTEIN L25_GLN-TRNA SYNTHETASE, ANTI-CODON-BINDING DOMAIN-CONTAINING PROTEIN"/>
    <property type="match status" value="1"/>
</dbReference>
<comment type="caution">
    <text evidence="9">The sequence shown here is derived from an EMBL/GenBank/DDBJ whole genome shotgun (WGS) entry which is preliminary data.</text>
</comment>
<evidence type="ECO:0000259" key="7">
    <source>
        <dbReference type="Pfam" id="PF01386"/>
    </source>
</evidence>
<sequence length="228" mass="24602">MANKQTVLAAQPRNEFGKGAARRLRRDFRVPVVVYGLDLAPLHAHVDILEFHAILRNEGTNAVIELDLEGERHLVMVKAVDQNILTLDVDHADLQNVKRGEKVEVDIPVVNTGEAAPGALITQDADVLTVLADVLNIPEEISIDVEGLEIGTQVTAADIQMPANCELVSEPETLVINIVEPEEEELPEPGEEGEDDTTEPEAENDGDAADGSADEPENSPRGNAEGDE</sequence>
<dbReference type="Pfam" id="PF14693">
    <property type="entry name" value="Ribosomal_TL5_C"/>
    <property type="match status" value="1"/>
</dbReference>
<comment type="function">
    <text evidence="5">This is one of the proteins that binds to the 5S RNA in the ribosome where it forms part of the central protuberance.</text>
</comment>
<gene>
    <name evidence="5" type="primary">rplY</name>
    <name evidence="5" type="synonym">ctc</name>
    <name evidence="9" type="ORF">IRY30_03390</name>
</gene>
<dbReference type="InterPro" id="IPR020930">
    <property type="entry name" value="Ribosomal_uL5_bac-type"/>
</dbReference>
<name>A0ABR9ZIA3_9CORY</name>
<dbReference type="InterPro" id="IPR020057">
    <property type="entry name" value="Ribosomal_bL25_b-dom"/>
</dbReference>
<keyword evidence="4 5" id="KW-0687">Ribonucleoprotein</keyword>
<organism evidence="9 10">
    <name type="scientific">Corynebacterium suicordis DSM 45110</name>
    <dbReference type="NCBI Taxonomy" id="1121369"/>
    <lineage>
        <taxon>Bacteria</taxon>
        <taxon>Bacillati</taxon>
        <taxon>Actinomycetota</taxon>
        <taxon>Actinomycetes</taxon>
        <taxon>Mycobacteriales</taxon>
        <taxon>Corynebacteriaceae</taxon>
        <taxon>Corynebacterium</taxon>
    </lineage>
</organism>
<dbReference type="InterPro" id="IPR011035">
    <property type="entry name" value="Ribosomal_bL25/Gln-tRNA_synth"/>
</dbReference>